<sequence>MSLLYARRSTAAIHPRRVLGRCMAIILPYYRAEVARPQTISSLNPLELRSKDYIDASGLEPLNIVFHHTRGSDQLWYNLSRISNSESRESLPFPPASKGFLYYHNDLHSPFESGLRLRLTSGNGSPPSLFASGQDLVAPDGAPWHISLPALASHSDNQSHLAILEQLLRENVVTQEQIAQHQTLFGKRWKQWAPRIITRLTQEFPVDFSGILVATIVANGAVHNFKLGHVFRVEQGPAQWTGSAIVRFEPSTLRKYRGKRVLHLRILRIVTPVEPNATERRDVRIAKPEPGELLTILSPRSSRTPRADTDVPADVELDADAGLEREPWAYSLEGPRRTASAKAVLALWKAHELKSKLKLKS</sequence>
<name>A0AAD7JQW3_9AGAR</name>
<dbReference type="AlphaFoldDB" id="A0AAD7JQW3"/>
<organism evidence="1 2">
    <name type="scientific">Mycena metata</name>
    <dbReference type="NCBI Taxonomy" id="1033252"/>
    <lineage>
        <taxon>Eukaryota</taxon>
        <taxon>Fungi</taxon>
        <taxon>Dikarya</taxon>
        <taxon>Basidiomycota</taxon>
        <taxon>Agaricomycotina</taxon>
        <taxon>Agaricomycetes</taxon>
        <taxon>Agaricomycetidae</taxon>
        <taxon>Agaricales</taxon>
        <taxon>Marasmiineae</taxon>
        <taxon>Mycenaceae</taxon>
        <taxon>Mycena</taxon>
    </lineage>
</organism>
<evidence type="ECO:0000313" key="1">
    <source>
        <dbReference type="EMBL" id="KAJ7769925.1"/>
    </source>
</evidence>
<protein>
    <submittedName>
        <fullName evidence="1">Uncharacterized protein</fullName>
    </submittedName>
</protein>
<keyword evidence="2" id="KW-1185">Reference proteome</keyword>
<reference evidence="1" key="1">
    <citation type="submission" date="2023-03" db="EMBL/GenBank/DDBJ databases">
        <title>Massive genome expansion in bonnet fungi (Mycena s.s.) driven by repeated elements and novel gene families across ecological guilds.</title>
        <authorList>
            <consortium name="Lawrence Berkeley National Laboratory"/>
            <person name="Harder C.B."/>
            <person name="Miyauchi S."/>
            <person name="Viragh M."/>
            <person name="Kuo A."/>
            <person name="Thoen E."/>
            <person name="Andreopoulos B."/>
            <person name="Lu D."/>
            <person name="Skrede I."/>
            <person name="Drula E."/>
            <person name="Henrissat B."/>
            <person name="Morin E."/>
            <person name="Kohler A."/>
            <person name="Barry K."/>
            <person name="LaButti K."/>
            <person name="Morin E."/>
            <person name="Salamov A."/>
            <person name="Lipzen A."/>
            <person name="Mereny Z."/>
            <person name="Hegedus B."/>
            <person name="Baldrian P."/>
            <person name="Stursova M."/>
            <person name="Weitz H."/>
            <person name="Taylor A."/>
            <person name="Grigoriev I.V."/>
            <person name="Nagy L.G."/>
            <person name="Martin F."/>
            <person name="Kauserud H."/>
        </authorList>
    </citation>
    <scope>NUCLEOTIDE SEQUENCE</scope>
    <source>
        <strain evidence="1">CBHHK182m</strain>
    </source>
</reference>
<gene>
    <name evidence="1" type="ORF">B0H16DRAFT_1686028</name>
</gene>
<proteinExistence type="predicted"/>
<accession>A0AAD7JQW3</accession>
<evidence type="ECO:0000313" key="2">
    <source>
        <dbReference type="Proteomes" id="UP001215598"/>
    </source>
</evidence>
<dbReference type="Proteomes" id="UP001215598">
    <property type="component" value="Unassembled WGS sequence"/>
</dbReference>
<comment type="caution">
    <text evidence="1">The sequence shown here is derived from an EMBL/GenBank/DDBJ whole genome shotgun (WGS) entry which is preliminary data.</text>
</comment>
<dbReference type="EMBL" id="JARKIB010000017">
    <property type="protein sequence ID" value="KAJ7769925.1"/>
    <property type="molecule type" value="Genomic_DNA"/>
</dbReference>